<evidence type="ECO:0000313" key="3">
    <source>
        <dbReference type="Proteomes" id="UP001066276"/>
    </source>
</evidence>
<dbReference type="Proteomes" id="UP001066276">
    <property type="component" value="Chromosome 9"/>
</dbReference>
<comment type="caution">
    <text evidence="2">The sequence shown here is derived from an EMBL/GenBank/DDBJ whole genome shotgun (WGS) entry which is preliminary data.</text>
</comment>
<feature type="compositionally biased region" description="Gly residues" evidence="1">
    <location>
        <begin position="83"/>
        <end position="95"/>
    </location>
</feature>
<feature type="region of interest" description="Disordered" evidence="1">
    <location>
        <begin position="353"/>
        <end position="377"/>
    </location>
</feature>
<dbReference type="AlphaFoldDB" id="A0AAV7MUX8"/>
<reference evidence="2" key="1">
    <citation type="journal article" date="2022" name="bioRxiv">
        <title>Sequencing and chromosome-scale assembly of the giantPleurodeles waltlgenome.</title>
        <authorList>
            <person name="Brown T."/>
            <person name="Elewa A."/>
            <person name="Iarovenko S."/>
            <person name="Subramanian E."/>
            <person name="Araus A.J."/>
            <person name="Petzold A."/>
            <person name="Susuki M."/>
            <person name="Suzuki K.-i.T."/>
            <person name="Hayashi T."/>
            <person name="Toyoda A."/>
            <person name="Oliveira C."/>
            <person name="Osipova E."/>
            <person name="Leigh N.D."/>
            <person name="Simon A."/>
            <person name="Yun M.H."/>
        </authorList>
    </citation>
    <scope>NUCLEOTIDE SEQUENCE</scope>
    <source>
        <strain evidence="2">20211129_DDA</strain>
        <tissue evidence="2">Liver</tissue>
    </source>
</reference>
<dbReference type="EMBL" id="JANPWB010000013">
    <property type="protein sequence ID" value="KAJ1104120.1"/>
    <property type="molecule type" value="Genomic_DNA"/>
</dbReference>
<protein>
    <submittedName>
        <fullName evidence="2">Uncharacterized protein</fullName>
    </submittedName>
</protein>
<evidence type="ECO:0000256" key="1">
    <source>
        <dbReference type="SAM" id="MobiDB-lite"/>
    </source>
</evidence>
<accession>A0AAV7MUX8</accession>
<keyword evidence="3" id="KW-1185">Reference proteome</keyword>
<name>A0AAV7MUX8_PLEWA</name>
<gene>
    <name evidence="2" type="ORF">NDU88_001535</name>
</gene>
<sequence length="471" mass="49500">MELLREPGRLDLIVAPAAPRERPARRAASGVAAAVAACSPPRGRQQVSGAGRGRSGRLALASKGWIAGGSRRQLRPLGARLLRGGGNGGAGGGAGTPSDSLLRQQHGWRLPLSGARMGGVQGAAHAGNAGRAIGQGKGRVLKGQDYKSVSVAGFNNNGIAVGEGGERQGGSMVSLLSGGGGQESWGQGRSSNSGEEVLMGQFEGVGGGKAEEGEVKELSHILEWSDESDQEGGEVKEQVVEDDGLIFKVRPPVRTYGGFARGESVSEGVGEVKGSEIKRRTQSVGDSHLSDADVGFLQGGQCGSEGDPGELLTGLEPWEEEEVTAGPSTASWTGYRRGGKAVRAKEVVTQYATGSGFEPPSGRVSKGQRPGYASQREGLKTALRRPRIPAAHLEDIIKKARFGSGTRDADSDESNVLFCAPVFTLAALIAVRMADPDHPGQYEEDKQEEHVLLQEKQEEQKRNLKEFVVWQ</sequence>
<evidence type="ECO:0000313" key="2">
    <source>
        <dbReference type="EMBL" id="KAJ1104120.1"/>
    </source>
</evidence>
<proteinExistence type="predicted"/>
<organism evidence="2 3">
    <name type="scientific">Pleurodeles waltl</name>
    <name type="common">Iberian ribbed newt</name>
    <dbReference type="NCBI Taxonomy" id="8319"/>
    <lineage>
        <taxon>Eukaryota</taxon>
        <taxon>Metazoa</taxon>
        <taxon>Chordata</taxon>
        <taxon>Craniata</taxon>
        <taxon>Vertebrata</taxon>
        <taxon>Euteleostomi</taxon>
        <taxon>Amphibia</taxon>
        <taxon>Batrachia</taxon>
        <taxon>Caudata</taxon>
        <taxon>Salamandroidea</taxon>
        <taxon>Salamandridae</taxon>
        <taxon>Pleurodelinae</taxon>
        <taxon>Pleurodeles</taxon>
    </lineage>
</organism>
<feature type="region of interest" description="Disordered" evidence="1">
    <location>
        <begin position="79"/>
        <end position="99"/>
    </location>
</feature>